<organism evidence="13 15">
    <name type="scientific">Volvox reticuliferus</name>
    <dbReference type="NCBI Taxonomy" id="1737510"/>
    <lineage>
        <taxon>Eukaryota</taxon>
        <taxon>Viridiplantae</taxon>
        <taxon>Chlorophyta</taxon>
        <taxon>core chlorophytes</taxon>
        <taxon>Chlorophyceae</taxon>
        <taxon>CS clade</taxon>
        <taxon>Chlamydomonadales</taxon>
        <taxon>Volvocaceae</taxon>
        <taxon>Volvox</taxon>
    </lineage>
</organism>
<evidence type="ECO:0000313" key="14">
    <source>
        <dbReference type="EMBL" id="GIL99336.1"/>
    </source>
</evidence>
<dbReference type="EMBL" id="BNCQ01000006">
    <property type="protein sequence ID" value="GIL99336.1"/>
    <property type="molecule type" value="Genomic_DNA"/>
</dbReference>
<dbReference type="GO" id="GO:0015031">
    <property type="term" value="P:protein transport"/>
    <property type="evidence" value="ECO:0007669"/>
    <property type="project" value="UniProtKB-KW"/>
</dbReference>
<keyword evidence="9 12" id="KW-1133">Transmembrane helix</keyword>
<dbReference type="EMBL" id="BNCP01000004">
    <property type="protein sequence ID" value="GIL72849.1"/>
    <property type="molecule type" value="Genomic_DNA"/>
</dbReference>
<evidence type="ECO:0000256" key="12">
    <source>
        <dbReference type="SAM" id="Phobius"/>
    </source>
</evidence>
<dbReference type="PANTHER" id="PTHR23284:SF0">
    <property type="entry name" value="PROLACTIN REGULATORY ELEMENT-BINDING PROTEIN"/>
    <property type="match status" value="1"/>
</dbReference>
<evidence type="ECO:0000256" key="2">
    <source>
        <dbReference type="ARBA" id="ARBA00022448"/>
    </source>
</evidence>
<dbReference type="GO" id="GO:0006888">
    <property type="term" value="P:endoplasmic reticulum to Golgi vesicle-mediated transport"/>
    <property type="evidence" value="ECO:0007669"/>
    <property type="project" value="TreeGrafter"/>
</dbReference>
<name>A0A8J4FHZ9_9CHLO</name>
<keyword evidence="8" id="KW-0653">Protein transport</keyword>
<dbReference type="Gene3D" id="2.130.10.10">
    <property type="entry name" value="YVTN repeat-like/Quinoprotein amine dehydrogenase"/>
    <property type="match status" value="1"/>
</dbReference>
<evidence type="ECO:0000313" key="13">
    <source>
        <dbReference type="EMBL" id="GIL72849.1"/>
    </source>
</evidence>
<accession>A0A8J4FHZ9</accession>
<keyword evidence="15" id="KW-1185">Reference proteome</keyword>
<keyword evidence="7" id="KW-0931">ER-Golgi transport</keyword>
<evidence type="ECO:0000313" key="15">
    <source>
        <dbReference type="Proteomes" id="UP000747110"/>
    </source>
</evidence>
<evidence type="ECO:0000256" key="7">
    <source>
        <dbReference type="ARBA" id="ARBA00022892"/>
    </source>
</evidence>
<dbReference type="InterPro" id="IPR011047">
    <property type="entry name" value="Quinoprotein_ADH-like_sf"/>
</dbReference>
<proteinExistence type="predicted"/>
<evidence type="ECO:0000256" key="8">
    <source>
        <dbReference type="ARBA" id="ARBA00022927"/>
    </source>
</evidence>
<keyword evidence="10 12" id="KW-0472">Membrane</keyword>
<dbReference type="GO" id="GO:0005789">
    <property type="term" value="C:endoplasmic reticulum membrane"/>
    <property type="evidence" value="ECO:0007669"/>
    <property type="project" value="UniProtKB-SubCell"/>
</dbReference>
<evidence type="ECO:0000256" key="3">
    <source>
        <dbReference type="ARBA" id="ARBA00022574"/>
    </source>
</evidence>
<dbReference type="InterPro" id="IPR015943">
    <property type="entry name" value="WD40/YVTN_repeat-like_dom_sf"/>
</dbReference>
<gene>
    <name evidence="13" type="ORF">Vretifemale_3149</name>
    <name evidence="14" type="ORF">Vretimale_4521</name>
</gene>
<evidence type="ECO:0000256" key="10">
    <source>
        <dbReference type="ARBA" id="ARBA00023136"/>
    </source>
</evidence>
<dbReference type="Pfam" id="PF00400">
    <property type="entry name" value="WD40"/>
    <property type="match status" value="1"/>
</dbReference>
<sequence length="437" mass="46948">MAKKKSGPPPGPTKTFKYGMPIYGLAWPEGTTFYVCGGGGSVSSGIKNRLICAEADNGVLTDQIAEYQFGLKCPMRLAIAPSGKSILFAIGNGGMQRLDVEHRGKVPRFIEITGSLEERIKGITTDVKAIAFHPSGDYVALGADDGSIAVYEWPSLKVKLDLSGTRKLSEEAIKDLDFVPYTAATEASSQVPNRAAAVKALMVILDNGSAVALDVDKGGVVLCRVQLGTKGELKNDKVLLISSDQRLLLHHLPPGMERAEFSRVKCRTPQGARASLTCLMNNRNGCHVGLWELGDDGLLSMRAACKAADAAGACMDVSADGSLVAVGTSEGDVVLLGCRPHLRVVKRFPRAHMVFTTNITFNKEATYVLSSSLDASATVNSTALPQPADFKKILVFVMLFITVMLMCLLQVVRMLKREGMTVKEIYALVGLRPKEEL</sequence>
<evidence type="ECO:0000256" key="4">
    <source>
        <dbReference type="ARBA" id="ARBA00022692"/>
    </source>
</evidence>
<dbReference type="AlphaFoldDB" id="A0A8J4FHZ9"/>
<comment type="subcellular location">
    <subcellularLocation>
        <location evidence="1">Endoplasmic reticulum membrane</location>
        <topology evidence="1">Single-pass membrane protein</topology>
    </subcellularLocation>
</comment>
<comment type="caution">
    <text evidence="13">The sequence shown here is derived from an EMBL/GenBank/DDBJ whole genome shotgun (WGS) entry which is preliminary data.</text>
</comment>
<evidence type="ECO:0000256" key="5">
    <source>
        <dbReference type="ARBA" id="ARBA00022737"/>
    </source>
</evidence>
<dbReference type="PANTHER" id="PTHR23284">
    <property type="entry name" value="PROLACTIN REGULATORY ELEMENT BINDING PROTEIN"/>
    <property type="match status" value="1"/>
</dbReference>
<dbReference type="InterPro" id="IPR001680">
    <property type="entry name" value="WD40_rpt"/>
</dbReference>
<evidence type="ECO:0000256" key="1">
    <source>
        <dbReference type="ARBA" id="ARBA00004389"/>
    </source>
</evidence>
<dbReference type="OrthoDB" id="2013972at2759"/>
<keyword evidence="6" id="KW-0256">Endoplasmic reticulum</keyword>
<evidence type="ECO:0000256" key="9">
    <source>
        <dbReference type="ARBA" id="ARBA00022989"/>
    </source>
</evidence>
<evidence type="ECO:0000256" key="6">
    <source>
        <dbReference type="ARBA" id="ARBA00022824"/>
    </source>
</evidence>
<dbReference type="SUPFAM" id="SSF50998">
    <property type="entry name" value="Quinoprotein alcohol dehydrogenase-like"/>
    <property type="match status" value="1"/>
</dbReference>
<dbReference type="InterPro" id="IPR045260">
    <property type="entry name" value="Sec12-like"/>
</dbReference>
<dbReference type="Proteomes" id="UP000722791">
    <property type="component" value="Unassembled WGS sequence"/>
</dbReference>
<dbReference type="GO" id="GO:0005085">
    <property type="term" value="F:guanyl-nucleotide exchange factor activity"/>
    <property type="evidence" value="ECO:0007669"/>
    <property type="project" value="InterPro"/>
</dbReference>
<dbReference type="Proteomes" id="UP000747110">
    <property type="component" value="Unassembled WGS sequence"/>
</dbReference>
<evidence type="ECO:0000256" key="11">
    <source>
        <dbReference type="PROSITE-ProRule" id="PRU00221"/>
    </source>
</evidence>
<dbReference type="PROSITE" id="PS50082">
    <property type="entry name" value="WD_REPEATS_2"/>
    <property type="match status" value="1"/>
</dbReference>
<protein>
    <submittedName>
        <fullName evidence="13">Uncharacterized protein</fullName>
    </submittedName>
</protein>
<dbReference type="GO" id="GO:0003400">
    <property type="term" value="P:regulation of COPII vesicle coating"/>
    <property type="evidence" value="ECO:0007669"/>
    <property type="project" value="TreeGrafter"/>
</dbReference>
<keyword evidence="5" id="KW-0677">Repeat</keyword>
<reference evidence="13" key="1">
    <citation type="journal article" date="2021" name="Proc. Natl. Acad. Sci. U.S.A.">
        <title>Three genomes in the algal genus Volvox reveal the fate of a haploid sex-determining region after a transition to homothallism.</title>
        <authorList>
            <person name="Yamamoto K."/>
            <person name="Hamaji T."/>
            <person name="Kawai-Toyooka H."/>
            <person name="Matsuzaki R."/>
            <person name="Takahashi F."/>
            <person name="Nishimura Y."/>
            <person name="Kawachi M."/>
            <person name="Noguchi H."/>
            <person name="Minakuchi Y."/>
            <person name="Umen J.G."/>
            <person name="Toyoda A."/>
            <person name="Nozaki H."/>
        </authorList>
    </citation>
    <scope>NUCLEOTIDE SEQUENCE</scope>
    <source>
        <strain evidence="14">NIES-3785</strain>
        <strain evidence="13">NIES-3786</strain>
    </source>
</reference>
<feature type="transmembrane region" description="Helical" evidence="12">
    <location>
        <begin position="393"/>
        <end position="412"/>
    </location>
</feature>
<feature type="repeat" description="WD" evidence="11">
    <location>
        <begin position="120"/>
        <end position="152"/>
    </location>
</feature>
<keyword evidence="3 11" id="KW-0853">WD repeat</keyword>
<keyword evidence="4 12" id="KW-0812">Transmembrane</keyword>
<keyword evidence="2" id="KW-0813">Transport</keyword>
<dbReference type="SMART" id="SM00320">
    <property type="entry name" value="WD40"/>
    <property type="match status" value="2"/>
</dbReference>